<gene>
    <name evidence="2" type="ORF">V6N12_012143</name>
</gene>
<keyword evidence="1" id="KW-0004">4Fe-4S</keyword>
<dbReference type="PANTHER" id="PTHR10949">
    <property type="entry name" value="LIPOYL SYNTHASE"/>
    <property type="match status" value="1"/>
</dbReference>
<keyword evidence="3" id="KW-1185">Reference proteome</keyword>
<proteinExistence type="predicted"/>
<keyword evidence="1" id="KW-0408">Iron</keyword>
<protein>
    <submittedName>
        <fullName evidence="2">Uncharacterized protein</fullName>
    </submittedName>
</protein>
<evidence type="ECO:0000256" key="1">
    <source>
        <dbReference type="ARBA" id="ARBA00022485"/>
    </source>
</evidence>
<keyword evidence="1" id="KW-0411">Iron-sulfur</keyword>
<dbReference type="PANTHER" id="PTHR10949:SF38">
    <property type="entry name" value="LIPOYL SYNTHASE, CHLOROPLASTIC"/>
    <property type="match status" value="1"/>
</dbReference>
<accession>A0ABR2CHD6</accession>
<evidence type="ECO:0000313" key="2">
    <source>
        <dbReference type="EMBL" id="KAK8518904.1"/>
    </source>
</evidence>
<keyword evidence="1" id="KW-0479">Metal-binding</keyword>
<dbReference type="EMBL" id="JBBPBM010000052">
    <property type="protein sequence ID" value="KAK8518904.1"/>
    <property type="molecule type" value="Genomic_DNA"/>
</dbReference>
<comment type="caution">
    <text evidence="2">The sequence shown here is derived from an EMBL/GenBank/DDBJ whole genome shotgun (WGS) entry which is preliminary data.</text>
</comment>
<organism evidence="2 3">
    <name type="scientific">Hibiscus sabdariffa</name>
    <name type="common">roselle</name>
    <dbReference type="NCBI Taxonomy" id="183260"/>
    <lineage>
        <taxon>Eukaryota</taxon>
        <taxon>Viridiplantae</taxon>
        <taxon>Streptophyta</taxon>
        <taxon>Embryophyta</taxon>
        <taxon>Tracheophyta</taxon>
        <taxon>Spermatophyta</taxon>
        <taxon>Magnoliopsida</taxon>
        <taxon>eudicotyledons</taxon>
        <taxon>Gunneridae</taxon>
        <taxon>Pentapetalae</taxon>
        <taxon>rosids</taxon>
        <taxon>malvids</taxon>
        <taxon>Malvales</taxon>
        <taxon>Malvaceae</taxon>
        <taxon>Malvoideae</taxon>
        <taxon>Hibiscus</taxon>
    </lineage>
</organism>
<dbReference type="Proteomes" id="UP001472677">
    <property type="component" value="Unassembled WGS sequence"/>
</dbReference>
<dbReference type="InterPro" id="IPR003698">
    <property type="entry name" value="Lipoyl_synth"/>
</dbReference>
<reference evidence="2 3" key="1">
    <citation type="journal article" date="2024" name="G3 (Bethesda)">
        <title>Genome assembly of Hibiscus sabdariffa L. provides insights into metabolisms of medicinal natural products.</title>
        <authorList>
            <person name="Kim T."/>
        </authorList>
    </citation>
    <scope>NUCLEOTIDE SEQUENCE [LARGE SCALE GENOMIC DNA]</scope>
    <source>
        <strain evidence="2">TK-2024</strain>
        <tissue evidence="2">Old leaves</tissue>
    </source>
</reference>
<sequence length="72" mass="8106">MESDTKNGTVLKVKKLEWLRQKTSQGQRGGDCIATTTIMVFGDTCTQYRRFCAVKTSRNPPPLDPIELENTT</sequence>
<name>A0ABR2CHD6_9ROSI</name>
<evidence type="ECO:0000313" key="3">
    <source>
        <dbReference type="Proteomes" id="UP001472677"/>
    </source>
</evidence>